<dbReference type="PROSITE" id="PS50949">
    <property type="entry name" value="HTH_GNTR"/>
    <property type="match status" value="1"/>
</dbReference>
<evidence type="ECO:0000256" key="2">
    <source>
        <dbReference type="ARBA" id="ARBA00023125"/>
    </source>
</evidence>
<accession>A0ABY4MUX4</accession>
<dbReference type="InterPro" id="IPR036388">
    <property type="entry name" value="WH-like_DNA-bd_sf"/>
</dbReference>
<dbReference type="EMBL" id="CP097160">
    <property type="protein sequence ID" value="UQN14226.1"/>
    <property type="molecule type" value="Genomic_DNA"/>
</dbReference>
<proteinExistence type="predicted"/>
<dbReference type="SUPFAM" id="SSF46785">
    <property type="entry name" value="Winged helix' DNA-binding domain"/>
    <property type="match status" value="1"/>
</dbReference>
<evidence type="ECO:0000259" key="4">
    <source>
        <dbReference type="PROSITE" id="PS50949"/>
    </source>
</evidence>
<keyword evidence="2" id="KW-0238">DNA-binding</keyword>
<reference evidence="5" key="1">
    <citation type="submission" date="2022-05" db="EMBL/GenBank/DDBJ databases">
        <title>Complete genome sequence of toluene-degrading Gulosibacter sediminis strain ACHW.36C.</title>
        <authorList>
            <person name="Wai A.C."/>
            <person name="Lai G.K."/>
            <person name="Griffin S.D."/>
            <person name="Leung F.C."/>
        </authorList>
    </citation>
    <scope>NUCLEOTIDE SEQUENCE [LARGE SCALE GENOMIC DNA]</scope>
    <source>
        <strain evidence="5">ACHW.36C</strain>
    </source>
</reference>
<gene>
    <name evidence="5" type="ORF">M3M28_09210</name>
</gene>
<dbReference type="SMART" id="SM00345">
    <property type="entry name" value="HTH_GNTR"/>
    <property type="match status" value="1"/>
</dbReference>
<dbReference type="Gene3D" id="1.10.10.10">
    <property type="entry name" value="Winged helix-like DNA-binding domain superfamily/Winged helix DNA-binding domain"/>
    <property type="match status" value="1"/>
</dbReference>
<keyword evidence="1" id="KW-0805">Transcription regulation</keyword>
<dbReference type="InterPro" id="IPR036390">
    <property type="entry name" value="WH_DNA-bd_sf"/>
</dbReference>
<dbReference type="Pfam" id="PF00392">
    <property type="entry name" value="GntR"/>
    <property type="match status" value="1"/>
</dbReference>
<evidence type="ECO:0000313" key="5">
    <source>
        <dbReference type="EMBL" id="UQN14226.1"/>
    </source>
</evidence>
<keyword evidence="3" id="KW-0804">Transcription</keyword>
<dbReference type="PANTHER" id="PTHR38445">
    <property type="entry name" value="HTH-TYPE TRANSCRIPTIONAL REPRESSOR YTRA"/>
    <property type="match status" value="1"/>
</dbReference>
<evidence type="ECO:0000256" key="3">
    <source>
        <dbReference type="ARBA" id="ARBA00023163"/>
    </source>
</evidence>
<feature type="domain" description="HTH gntR-type" evidence="4">
    <location>
        <begin position="14"/>
        <end position="82"/>
    </location>
</feature>
<dbReference type="PANTHER" id="PTHR38445:SF9">
    <property type="entry name" value="HTH-TYPE TRANSCRIPTIONAL REPRESSOR YTRA"/>
    <property type="match status" value="1"/>
</dbReference>
<dbReference type="CDD" id="cd07377">
    <property type="entry name" value="WHTH_GntR"/>
    <property type="match status" value="1"/>
</dbReference>
<dbReference type="InterPro" id="IPR000524">
    <property type="entry name" value="Tscrpt_reg_HTH_GntR"/>
</dbReference>
<evidence type="ECO:0000256" key="1">
    <source>
        <dbReference type="ARBA" id="ARBA00023015"/>
    </source>
</evidence>
<organism evidence="5">
    <name type="scientific">Gulosibacter sediminis</name>
    <dbReference type="NCBI Taxonomy" id="1729695"/>
    <lineage>
        <taxon>Bacteria</taxon>
        <taxon>Bacillati</taxon>
        <taxon>Actinomycetota</taxon>
        <taxon>Actinomycetes</taxon>
        <taxon>Micrococcales</taxon>
        <taxon>Microbacteriaceae</taxon>
        <taxon>Gulosibacter</taxon>
    </lineage>
</organism>
<sequence length="125" mass="13169">MTIAFEGIDESSAAPPYEQLRMQVVAAIADGRLAPGDRLPSVRALASEIGLAANTVARAYRELEVDGHVVTAGRNGTHIAERELSAADEARALALTVAFLRDMQALGIGPESIEHRVAAALRPLA</sequence>
<protein>
    <submittedName>
        <fullName evidence="5">GntR family transcriptional regulator</fullName>
    </submittedName>
</protein>
<name>A0ABY4MUX4_9MICO</name>